<sequence>MAPVSSLPRAGIVPLGPSGQQESARLLHEKSKASKFGLSETRFFGVVAKAVLRNQAMELLMMMMNLAADNPYSADARVRSKKELGNMTNGDVLILTNRNASFDNRLAGVGNYGAMAE</sequence>
<protein>
    <submittedName>
        <fullName evidence="2">Uncharacterized protein</fullName>
    </submittedName>
</protein>
<organism evidence="2 3">
    <name type="scientific">Daldinia eschscholtzii</name>
    <dbReference type="NCBI Taxonomy" id="292717"/>
    <lineage>
        <taxon>Eukaryota</taxon>
        <taxon>Fungi</taxon>
        <taxon>Dikarya</taxon>
        <taxon>Ascomycota</taxon>
        <taxon>Pezizomycotina</taxon>
        <taxon>Sordariomycetes</taxon>
        <taxon>Xylariomycetidae</taxon>
        <taxon>Xylariales</taxon>
        <taxon>Hypoxylaceae</taxon>
        <taxon>Daldinia</taxon>
    </lineage>
</organism>
<evidence type="ECO:0000313" key="3">
    <source>
        <dbReference type="Proteomes" id="UP001369815"/>
    </source>
</evidence>
<dbReference type="AlphaFoldDB" id="A0AAX6ML91"/>
<feature type="region of interest" description="Disordered" evidence="1">
    <location>
        <begin position="1"/>
        <end position="24"/>
    </location>
</feature>
<evidence type="ECO:0000256" key="1">
    <source>
        <dbReference type="SAM" id="MobiDB-lite"/>
    </source>
</evidence>
<proteinExistence type="predicted"/>
<name>A0AAX6ML91_9PEZI</name>
<comment type="caution">
    <text evidence="2">The sequence shown here is derived from an EMBL/GenBank/DDBJ whole genome shotgun (WGS) entry which is preliminary data.</text>
</comment>
<gene>
    <name evidence="2" type="ORF">Daesc_005248</name>
</gene>
<accession>A0AAX6ML91</accession>
<dbReference type="Proteomes" id="UP001369815">
    <property type="component" value="Unassembled WGS sequence"/>
</dbReference>
<reference evidence="2 3" key="1">
    <citation type="journal article" date="2024" name="Front Chem Biol">
        <title>Unveiling the potential of Daldinia eschscholtzii MFLUCC 19-0629 through bioactivity and bioinformatics studies for enhanced sustainable agriculture production.</title>
        <authorList>
            <person name="Brooks S."/>
            <person name="Weaver J.A."/>
            <person name="Klomchit A."/>
            <person name="Alharthi S.A."/>
            <person name="Onlamun T."/>
            <person name="Nurani R."/>
            <person name="Vong T.K."/>
            <person name="Alberti F."/>
            <person name="Greco C."/>
        </authorList>
    </citation>
    <scope>NUCLEOTIDE SEQUENCE [LARGE SCALE GENOMIC DNA]</scope>
    <source>
        <strain evidence="2">MFLUCC 19-0629</strain>
    </source>
</reference>
<keyword evidence="3" id="KW-1185">Reference proteome</keyword>
<evidence type="ECO:0000313" key="2">
    <source>
        <dbReference type="EMBL" id="KAK6952951.1"/>
    </source>
</evidence>
<dbReference type="EMBL" id="JBANMG010000005">
    <property type="protein sequence ID" value="KAK6952951.1"/>
    <property type="molecule type" value="Genomic_DNA"/>
</dbReference>